<comment type="catalytic activity">
    <reaction evidence="5">
        <text>3-hydroxy-L-kynurenine + H2O = 3-hydroxyanthranilate + L-alanine + H(+)</text>
        <dbReference type="Rhea" id="RHEA:25143"/>
        <dbReference type="ChEBI" id="CHEBI:15377"/>
        <dbReference type="ChEBI" id="CHEBI:15378"/>
        <dbReference type="ChEBI" id="CHEBI:36559"/>
        <dbReference type="ChEBI" id="CHEBI:57972"/>
        <dbReference type="ChEBI" id="CHEBI:58125"/>
        <dbReference type="EC" id="3.7.1.3"/>
    </reaction>
</comment>
<comment type="subunit">
    <text evidence="4 5">Homodimer.</text>
</comment>
<dbReference type="FunFam" id="3.40.640.10:FF:000031">
    <property type="entry name" value="Kynureninase"/>
    <property type="match status" value="1"/>
</dbReference>
<evidence type="ECO:0000256" key="4">
    <source>
        <dbReference type="HAMAP-Rule" id="MF_03017"/>
    </source>
</evidence>
<dbReference type="Pfam" id="PF22580">
    <property type="entry name" value="KYNU_C"/>
    <property type="match status" value="1"/>
</dbReference>
<dbReference type="InterPro" id="IPR015422">
    <property type="entry name" value="PyrdxlP-dep_Trfase_small"/>
</dbReference>
<reference evidence="6" key="1">
    <citation type="submission" date="2020-05" db="EMBL/GenBank/DDBJ databases">
        <title>Phylogenomic resolution of chytrid fungi.</title>
        <authorList>
            <person name="Stajich J.E."/>
            <person name="Amses K."/>
            <person name="Simmons R."/>
            <person name="Seto K."/>
            <person name="Myers J."/>
            <person name="Bonds A."/>
            <person name="Quandt C.A."/>
            <person name="Barry K."/>
            <person name="Liu P."/>
            <person name="Grigoriev I."/>
            <person name="Longcore J.E."/>
            <person name="James T.Y."/>
        </authorList>
    </citation>
    <scope>NUCLEOTIDE SEQUENCE</scope>
    <source>
        <strain evidence="6">PLAUS21</strain>
    </source>
</reference>
<keyword evidence="4 5" id="KW-0963">Cytoplasm</keyword>
<dbReference type="GO" id="GO:0030429">
    <property type="term" value="F:kynureninase activity"/>
    <property type="evidence" value="ECO:0007669"/>
    <property type="project" value="UniProtKB-UniRule"/>
</dbReference>
<dbReference type="HAMAP" id="MF_01970">
    <property type="entry name" value="Kynureninase"/>
    <property type="match status" value="1"/>
</dbReference>
<dbReference type="GO" id="GO:0097053">
    <property type="term" value="P:L-kynurenine catabolic process"/>
    <property type="evidence" value="ECO:0007669"/>
    <property type="project" value="UniProtKB-UniRule"/>
</dbReference>
<dbReference type="PANTHER" id="PTHR14084">
    <property type="entry name" value="KYNURENINASE"/>
    <property type="match status" value="1"/>
</dbReference>
<evidence type="ECO:0000256" key="1">
    <source>
        <dbReference type="ARBA" id="ARBA00022642"/>
    </source>
</evidence>
<organism evidence="6 7">
    <name type="scientific">Boothiomyces macroporosus</name>
    <dbReference type="NCBI Taxonomy" id="261099"/>
    <lineage>
        <taxon>Eukaryota</taxon>
        <taxon>Fungi</taxon>
        <taxon>Fungi incertae sedis</taxon>
        <taxon>Chytridiomycota</taxon>
        <taxon>Chytridiomycota incertae sedis</taxon>
        <taxon>Chytridiomycetes</taxon>
        <taxon>Rhizophydiales</taxon>
        <taxon>Terramycetaceae</taxon>
        <taxon>Boothiomyces</taxon>
    </lineage>
</organism>
<dbReference type="Proteomes" id="UP001210925">
    <property type="component" value="Unassembled WGS sequence"/>
</dbReference>
<comment type="pathway">
    <text evidence="4 5">Amino-acid degradation; L-kynurenine degradation; L-alanine and anthranilate from L-kynurenine: step 1/1.</text>
</comment>
<comment type="caution">
    <text evidence="6">The sequence shown here is derived from an EMBL/GenBank/DDBJ whole genome shotgun (WGS) entry which is preliminary data.</text>
</comment>
<dbReference type="EMBL" id="JADGKB010000012">
    <property type="protein sequence ID" value="KAJ3260290.1"/>
    <property type="molecule type" value="Genomic_DNA"/>
</dbReference>
<dbReference type="Gene3D" id="3.40.640.10">
    <property type="entry name" value="Type I PLP-dependent aspartate aminotransferase-like (Major domain)"/>
    <property type="match status" value="1"/>
</dbReference>
<dbReference type="Gene3D" id="3.90.1150.10">
    <property type="entry name" value="Aspartate Aminotransferase, domain 1"/>
    <property type="match status" value="1"/>
</dbReference>
<dbReference type="GO" id="GO:0034354">
    <property type="term" value="P:'de novo' NAD+ biosynthetic process from L-tryptophan"/>
    <property type="evidence" value="ECO:0007669"/>
    <property type="project" value="UniProtKB-UniRule"/>
</dbReference>
<gene>
    <name evidence="4" type="primary">BNA5</name>
    <name evidence="6" type="ORF">HK103_000925</name>
</gene>
<dbReference type="EC" id="3.7.1.3" evidence="4 5"/>
<proteinExistence type="inferred from homology"/>
<dbReference type="SUPFAM" id="SSF53383">
    <property type="entry name" value="PLP-dependent transferases"/>
    <property type="match status" value="1"/>
</dbReference>
<feature type="binding site" evidence="4">
    <location>
        <position position="248"/>
    </location>
    <ligand>
        <name>pyridoxal 5'-phosphate</name>
        <dbReference type="ChEBI" id="CHEBI:597326"/>
    </ligand>
</feature>
<dbReference type="AlphaFoldDB" id="A0AAD5Y7B5"/>
<protein>
    <recommendedName>
        <fullName evidence="4 5">Kynureninase</fullName>
        <ecNumber evidence="4 5">3.7.1.3</ecNumber>
    </recommendedName>
    <alternativeName>
        <fullName evidence="4">Biosynthesis of nicotinic acid protein 5</fullName>
    </alternativeName>
    <alternativeName>
        <fullName evidence="4">L-kynurenine hydrolase</fullName>
    </alternativeName>
</protein>
<comment type="similarity">
    <text evidence="4 5">Belongs to the kynureninase family.</text>
</comment>
<evidence type="ECO:0000313" key="7">
    <source>
        <dbReference type="Proteomes" id="UP001210925"/>
    </source>
</evidence>
<name>A0AAD5Y7B5_9FUNG</name>
<keyword evidence="7" id="KW-1185">Reference proteome</keyword>
<comment type="pathway">
    <text evidence="4 5">Cofactor biosynthesis; NAD(+) biosynthesis; quinolinate from L-kynurenine: step 2/3.</text>
</comment>
<evidence type="ECO:0000256" key="2">
    <source>
        <dbReference type="ARBA" id="ARBA00022801"/>
    </source>
</evidence>
<comment type="cofactor">
    <cofactor evidence="4 5">
        <name>pyridoxal 5'-phosphate</name>
        <dbReference type="ChEBI" id="CHEBI:597326"/>
    </cofactor>
</comment>
<feature type="binding site" evidence="4">
    <location>
        <begin position="163"/>
        <end position="166"/>
    </location>
    <ligand>
        <name>pyridoxal 5'-phosphate</name>
        <dbReference type="ChEBI" id="CHEBI:597326"/>
    </ligand>
</feature>
<dbReference type="GO" id="GO:0043420">
    <property type="term" value="P:anthranilate metabolic process"/>
    <property type="evidence" value="ECO:0007669"/>
    <property type="project" value="UniProtKB-UniRule"/>
</dbReference>
<evidence type="ECO:0000256" key="5">
    <source>
        <dbReference type="PIRNR" id="PIRNR038800"/>
    </source>
</evidence>
<comment type="subcellular location">
    <subcellularLocation>
        <location evidence="4 5">Cytoplasm</location>
    </subcellularLocation>
</comment>
<dbReference type="PANTHER" id="PTHR14084:SF0">
    <property type="entry name" value="KYNURENINASE"/>
    <property type="match status" value="1"/>
</dbReference>
<keyword evidence="1 4" id="KW-0662">Pyridine nucleotide biosynthesis</keyword>
<feature type="binding site" evidence="4">
    <location>
        <position position="136"/>
    </location>
    <ligand>
        <name>pyridoxal 5'-phosphate</name>
        <dbReference type="ChEBI" id="CHEBI:597326"/>
    </ligand>
</feature>
<feature type="binding site" evidence="4">
    <location>
        <position position="331"/>
    </location>
    <ligand>
        <name>pyridoxal 5'-phosphate</name>
        <dbReference type="ChEBI" id="CHEBI:597326"/>
    </ligand>
</feature>
<comment type="catalytic activity">
    <reaction evidence="4 5">
        <text>L-kynurenine + H2O = anthranilate + L-alanine + H(+)</text>
        <dbReference type="Rhea" id="RHEA:16813"/>
        <dbReference type="ChEBI" id="CHEBI:15377"/>
        <dbReference type="ChEBI" id="CHEBI:15378"/>
        <dbReference type="ChEBI" id="CHEBI:16567"/>
        <dbReference type="ChEBI" id="CHEBI:57959"/>
        <dbReference type="ChEBI" id="CHEBI:57972"/>
        <dbReference type="EC" id="3.7.1.3"/>
    </reaction>
</comment>
<dbReference type="GO" id="GO:0030170">
    <property type="term" value="F:pyridoxal phosphate binding"/>
    <property type="evidence" value="ECO:0007669"/>
    <property type="project" value="UniProtKB-UniRule"/>
</dbReference>
<dbReference type="InterPro" id="IPR015421">
    <property type="entry name" value="PyrdxlP-dep_Trfase_major"/>
</dbReference>
<feature type="binding site" evidence="4">
    <location>
        <position position="219"/>
    </location>
    <ligand>
        <name>pyridoxal 5'-phosphate</name>
        <dbReference type="ChEBI" id="CHEBI:597326"/>
    </ligand>
</feature>
<comment type="function">
    <text evidence="4 5">Catalyzes the cleavage of L-kynurenine (L-Kyn) and L-3-hydroxykynurenine (L-3OHKyn) into anthranilic acid (AA) and 3-hydroxyanthranilic acid (3-OHAA), respectively.</text>
</comment>
<feature type="modified residue" description="N6-(pyridoxal phosphate)lysine" evidence="4">
    <location>
        <position position="274"/>
    </location>
</feature>
<feature type="binding site" evidence="4">
    <location>
        <position position="135"/>
    </location>
    <ligand>
        <name>pyridoxal 5'-phosphate</name>
        <dbReference type="ChEBI" id="CHEBI:597326"/>
    </ligand>
</feature>
<dbReference type="GO" id="GO:0005737">
    <property type="term" value="C:cytoplasm"/>
    <property type="evidence" value="ECO:0007669"/>
    <property type="project" value="UniProtKB-SubCell"/>
</dbReference>
<dbReference type="NCBIfam" id="TIGR01814">
    <property type="entry name" value="kynureninase"/>
    <property type="match status" value="1"/>
</dbReference>
<feature type="binding site" evidence="4">
    <location>
        <position position="273"/>
    </location>
    <ligand>
        <name>pyridoxal 5'-phosphate</name>
        <dbReference type="ChEBI" id="CHEBI:597326"/>
    </ligand>
</feature>
<feature type="binding site" evidence="4">
    <location>
        <position position="251"/>
    </location>
    <ligand>
        <name>pyridoxal 5'-phosphate</name>
        <dbReference type="ChEBI" id="CHEBI:597326"/>
    </ligand>
</feature>
<evidence type="ECO:0000256" key="3">
    <source>
        <dbReference type="ARBA" id="ARBA00022898"/>
    </source>
</evidence>
<dbReference type="InterPro" id="IPR010111">
    <property type="entry name" value="Kynureninase"/>
</dbReference>
<feature type="binding site" evidence="4">
    <location>
        <position position="303"/>
    </location>
    <ligand>
        <name>pyridoxal 5'-phosphate</name>
        <dbReference type="ChEBI" id="CHEBI:597326"/>
    </ligand>
</feature>
<accession>A0AAD5Y7B5</accession>
<keyword evidence="2 4" id="KW-0378">Hydrolase</keyword>
<dbReference type="GO" id="GO:0019805">
    <property type="term" value="P:quinolinate biosynthetic process"/>
    <property type="evidence" value="ECO:0007669"/>
    <property type="project" value="UniProtKB-UniRule"/>
</dbReference>
<dbReference type="InterPro" id="IPR015424">
    <property type="entry name" value="PyrdxlP-dep_Trfase"/>
</dbReference>
<dbReference type="GO" id="GO:0019441">
    <property type="term" value="P:L-tryptophan catabolic process to kynurenine"/>
    <property type="evidence" value="ECO:0007669"/>
    <property type="project" value="TreeGrafter"/>
</dbReference>
<dbReference type="PIRSF" id="PIRSF038800">
    <property type="entry name" value="KYNU"/>
    <property type="match status" value="1"/>
</dbReference>
<evidence type="ECO:0000313" key="6">
    <source>
        <dbReference type="EMBL" id="KAJ3260290.1"/>
    </source>
</evidence>
<keyword evidence="3 4" id="KW-0663">Pyridoxal phosphate</keyword>
<sequence length="452" mass="50985">MQSQYTKKIIDFEALASSLNVGPTSKELSAHLDKTSVTYRDEFHIPKVGAITRNNQHPLKDEDGVYMCGNSLGLQPKRTRELLNQELDVWQEVGVDGHFDHRLGRPWAKIDDLVNESSAKIVGAKVDEVAIMNSLTVNVHFMMVPFYTPTPKKYKILMEAKAFPSDYFAIESQVKFHGYNPADAIIQLAPREGSFTLETSDILEAIEKHGDEIALVLFSGVQYYTAQYFDIPTITKAGHAKGCIVGWDLAHAAGNVHLKLHDWDVDFACWCSYKYLNSGPGGIAGAFVHEKHRNTVRPRFAGWWGNNPETTFQMNLEFDSISGARGYRCSNPSVLTVIALKASLDVFDKTDMKTLVEKSQKLTAYLEYLVDTLLPKDRVQIITCRDHLQRGCQLSLMFLKEGEMDIIFNRLHSDGIICDERRPNVLRIAPTPLYNTFADIHKVVTAIQSHFK</sequence>